<dbReference type="PANTHER" id="PTHR19848">
    <property type="entry name" value="WD40 REPEAT PROTEIN"/>
    <property type="match status" value="1"/>
</dbReference>
<protein>
    <submittedName>
        <fullName evidence="3">WD40 repeat-like protein</fullName>
    </submittedName>
</protein>
<dbReference type="SUPFAM" id="SSF50978">
    <property type="entry name" value="WD40 repeat-like"/>
    <property type="match status" value="1"/>
</dbReference>
<sequence length="425" mass="43682">MSLQFIADFDSQGGQTSPVLVTQWVTPTLVLTGHLDGYLRAWDAANGRLLAAVAAHGQSLNSLSSNRAGDLVLTGSIDGTVALRSTSKLAAGSSGGDLEPVASCASLRDHHSTVSPAFAVALHPYRPIFASTGLGGECSLHSAEASPDGIFGSHLSTASSNPSSSSSASPTFGLTLRFSPSGSLLALGTTEGHVHLHRLAFDSSNDLKEERPILVHVMTITSHALPIRSLAFSSETDRKGQLHDDLLIVGGDDAIITAYDVRNAVPVEGKHRPSVASKNPVAVLKGHRGPISSLCAVPTLNSNTAGSVIGGGSRLLSSISTADRTVRIWDLSARPKAAVFVTTVDVGPSGGLDWRKPPPVTVKNGEEEAAKTAGLGAAFVVSGKDGKVKWYRLAGTGLDAAEERDAALVANGEATGDAVGVNGQA</sequence>
<reference evidence="3 4" key="1">
    <citation type="journal article" date="2018" name="Mol. Biol. Evol.">
        <title>Broad Genomic Sampling Reveals a Smut Pathogenic Ancestry of the Fungal Clade Ustilaginomycotina.</title>
        <authorList>
            <person name="Kijpornyongpan T."/>
            <person name="Mondo S.J."/>
            <person name="Barry K."/>
            <person name="Sandor L."/>
            <person name="Lee J."/>
            <person name="Lipzen A."/>
            <person name="Pangilinan J."/>
            <person name="LaButti K."/>
            <person name="Hainaut M."/>
            <person name="Henrissat B."/>
            <person name="Grigoriev I.V."/>
            <person name="Spatafora J.W."/>
            <person name="Aime M.C."/>
        </authorList>
    </citation>
    <scope>NUCLEOTIDE SEQUENCE [LARGE SCALE GENOMIC DNA]</scope>
    <source>
        <strain evidence="3 4">MCA 5214</strain>
    </source>
</reference>
<keyword evidence="4" id="KW-1185">Reference proteome</keyword>
<dbReference type="EMBL" id="KZ819662">
    <property type="protein sequence ID" value="PWN30882.1"/>
    <property type="molecule type" value="Genomic_DNA"/>
</dbReference>
<dbReference type="InterPro" id="IPR015943">
    <property type="entry name" value="WD40/YVTN_repeat-like_dom_sf"/>
</dbReference>
<dbReference type="Pfam" id="PF00400">
    <property type="entry name" value="WD40"/>
    <property type="match status" value="2"/>
</dbReference>
<dbReference type="RefSeq" id="XP_025365494.1">
    <property type="nucleotide sequence ID" value="XM_025508688.1"/>
</dbReference>
<dbReference type="PANTHER" id="PTHR19848:SF7">
    <property type="entry name" value="F-BOX AND WD-40 DOMAIN PROTEIN 7"/>
    <property type="match status" value="1"/>
</dbReference>
<dbReference type="SMART" id="SM00320">
    <property type="entry name" value="WD40"/>
    <property type="match status" value="6"/>
</dbReference>
<evidence type="ECO:0000313" key="3">
    <source>
        <dbReference type="EMBL" id="PWN30882.1"/>
    </source>
</evidence>
<keyword evidence="1" id="KW-0853">WD repeat</keyword>
<keyword evidence="2" id="KW-0677">Repeat</keyword>
<gene>
    <name evidence="3" type="ORF">BDZ90DRAFT_26620</name>
</gene>
<accession>A0A316V078</accession>
<dbReference type="InterPro" id="IPR001680">
    <property type="entry name" value="WD40_rpt"/>
</dbReference>
<dbReference type="Proteomes" id="UP000245884">
    <property type="component" value="Unassembled WGS sequence"/>
</dbReference>
<dbReference type="OrthoDB" id="538223at2759"/>
<dbReference type="GeneID" id="37030511"/>
<dbReference type="STRING" id="1569628.A0A316V078"/>
<name>A0A316V078_9BASI</name>
<dbReference type="InterPro" id="IPR036322">
    <property type="entry name" value="WD40_repeat_dom_sf"/>
</dbReference>
<proteinExistence type="predicted"/>
<evidence type="ECO:0000313" key="4">
    <source>
        <dbReference type="Proteomes" id="UP000245884"/>
    </source>
</evidence>
<organism evidence="3 4">
    <name type="scientific">Jaminaea rosea</name>
    <dbReference type="NCBI Taxonomy" id="1569628"/>
    <lineage>
        <taxon>Eukaryota</taxon>
        <taxon>Fungi</taxon>
        <taxon>Dikarya</taxon>
        <taxon>Basidiomycota</taxon>
        <taxon>Ustilaginomycotina</taxon>
        <taxon>Exobasidiomycetes</taxon>
        <taxon>Microstromatales</taxon>
        <taxon>Microstromatales incertae sedis</taxon>
        <taxon>Jaminaea</taxon>
    </lineage>
</organism>
<evidence type="ECO:0000256" key="2">
    <source>
        <dbReference type="ARBA" id="ARBA00022737"/>
    </source>
</evidence>
<dbReference type="AlphaFoldDB" id="A0A316V078"/>
<evidence type="ECO:0000256" key="1">
    <source>
        <dbReference type="ARBA" id="ARBA00022574"/>
    </source>
</evidence>
<dbReference type="Gene3D" id="2.130.10.10">
    <property type="entry name" value="YVTN repeat-like/Quinoprotein amine dehydrogenase"/>
    <property type="match status" value="2"/>
</dbReference>